<feature type="non-terminal residue" evidence="1">
    <location>
        <position position="200"/>
    </location>
</feature>
<dbReference type="InterPro" id="IPR041078">
    <property type="entry name" value="Plavaka"/>
</dbReference>
<dbReference type="GeneID" id="64669073"/>
<dbReference type="Proteomes" id="UP001195769">
    <property type="component" value="Unassembled WGS sequence"/>
</dbReference>
<dbReference type="AlphaFoldDB" id="A0AAD4EDW1"/>
<dbReference type="RefSeq" id="XP_041228759.1">
    <property type="nucleotide sequence ID" value="XM_041374775.1"/>
</dbReference>
<comment type="caution">
    <text evidence="1">The sequence shown here is derived from an EMBL/GenBank/DDBJ whole genome shotgun (WGS) entry which is preliminary data.</text>
</comment>
<keyword evidence="2" id="KW-1185">Reference proteome</keyword>
<organism evidence="1 2">
    <name type="scientific">Suillus fuscotomentosus</name>
    <dbReference type="NCBI Taxonomy" id="1912939"/>
    <lineage>
        <taxon>Eukaryota</taxon>
        <taxon>Fungi</taxon>
        <taxon>Dikarya</taxon>
        <taxon>Basidiomycota</taxon>
        <taxon>Agaricomycotina</taxon>
        <taxon>Agaricomycetes</taxon>
        <taxon>Agaricomycetidae</taxon>
        <taxon>Boletales</taxon>
        <taxon>Suillineae</taxon>
        <taxon>Suillaceae</taxon>
        <taxon>Suillus</taxon>
    </lineage>
</organism>
<reference evidence="1" key="1">
    <citation type="journal article" date="2020" name="New Phytol.">
        <title>Comparative genomics reveals dynamic genome evolution in host specialist ectomycorrhizal fungi.</title>
        <authorList>
            <person name="Lofgren L.A."/>
            <person name="Nguyen N.H."/>
            <person name="Vilgalys R."/>
            <person name="Ruytinx J."/>
            <person name="Liao H.L."/>
            <person name="Branco S."/>
            <person name="Kuo A."/>
            <person name="LaButti K."/>
            <person name="Lipzen A."/>
            <person name="Andreopoulos W."/>
            <person name="Pangilinan J."/>
            <person name="Riley R."/>
            <person name="Hundley H."/>
            <person name="Na H."/>
            <person name="Barry K."/>
            <person name="Grigoriev I.V."/>
            <person name="Stajich J.E."/>
            <person name="Kennedy P.G."/>
        </authorList>
    </citation>
    <scope>NUCLEOTIDE SEQUENCE</scope>
    <source>
        <strain evidence="1">FC203</strain>
    </source>
</reference>
<name>A0AAD4EDW1_9AGAM</name>
<evidence type="ECO:0000313" key="1">
    <source>
        <dbReference type="EMBL" id="KAG1903184.1"/>
    </source>
</evidence>
<protein>
    <submittedName>
        <fullName evidence="1">Uncharacterized protein</fullName>
    </submittedName>
</protein>
<gene>
    <name evidence="1" type="ORF">F5891DRAFT_947957</name>
</gene>
<sequence>QSQLPEGAKPLTFILYADKTKLSNAGTVKAYPIIAQLVNLPTDIWNGEGISGGYIVGWLPVVKEDKEFAKKPGWVNFKNTVWHKAFSRILSSLSSKSKMGQWFKCLDQLLHWFFLSILILSADYEEQCVMSLVQGVWSLWPCHIFLVPQDSLLDASKRYSLQTSNNSQAIIKLAQMKCTLEEKEKTLKEYEFCGVDLSVS</sequence>
<proteinExistence type="predicted"/>
<dbReference type="EMBL" id="JABBWK010000014">
    <property type="protein sequence ID" value="KAG1903184.1"/>
    <property type="molecule type" value="Genomic_DNA"/>
</dbReference>
<evidence type="ECO:0000313" key="2">
    <source>
        <dbReference type="Proteomes" id="UP001195769"/>
    </source>
</evidence>
<dbReference type="Pfam" id="PF18759">
    <property type="entry name" value="Plavaka"/>
    <property type="match status" value="1"/>
</dbReference>
<accession>A0AAD4EDW1</accession>